<name>A0A9Q0LJB1_ANAIG</name>
<dbReference type="GO" id="GO:0005634">
    <property type="term" value="C:nucleus"/>
    <property type="evidence" value="ECO:0007669"/>
    <property type="project" value="InterPro"/>
</dbReference>
<dbReference type="Proteomes" id="UP001149090">
    <property type="component" value="Unassembled WGS sequence"/>
</dbReference>
<proteinExistence type="predicted"/>
<dbReference type="InterPro" id="IPR001680">
    <property type="entry name" value="WD40_rpt"/>
</dbReference>
<dbReference type="OrthoDB" id="1741719at2759"/>
<reference evidence="4" key="1">
    <citation type="submission" date="2022-10" db="EMBL/GenBank/DDBJ databases">
        <title>Novel sulphate-reducing endosymbionts in the free-living metamonad Anaeramoeba.</title>
        <authorList>
            <person name="Jerlstrom-Hultqvist J."/>
            <person name="Cepicka I."/>
            <person name="Gallot-Lavallee L."/>
            <person name="Salas-Leiva D."/>
            <person name="Curtis B.A."/>
            <person name="Zahonova K."/>
            <person name="Pipaliya S."/>
            <person name="Dacks J."/>
            <person name="Roger A.J."/>
        </authorList>
    </citation>
    <scope>NUCLEOTIDE SEQUENCE</scope>
    <source>
        <strain evidence="4">BMAN</strain>
    </source>
</reference>
<dbReference type="PANTHER" id="PTHR13831">
    <property type="entry name" value="MEMBER OF THE HIR1 FAMILY OF WD-REPEAT PROTEINS"/>
    <property type="match status" value="1"/>
</dbReference>
<feature type="compositionally biased region" description="Basic and acidic residues" evidence="2">
    <location>
        <begin position="55"/>
        <end position="72"/>
    </location>
</feature>
<dbReference type="GO" id="GO:0006351">
    <property type="term" value="P:DNA-templated transcription"/>
    <property type="evidence" value="ECO:0007669"/>
    <property type="project" value="InterPro"/>
</dbReference>
<evidence type="ECO:0000313" key="4">
    <source>
        <dbReference type="EMBL" id="KAJ5074451.1"/>
    </source>
</evidence>
<dbReference type="SMART" id="SM00320">
    <property type="entry name" value="WD40"/>
    <property type="match status" value="4"/>
</dbReference>
<evidence type="ECO:0000259" key="3">
    <source>
        <dbReference type="Pfam" id="PF08662"/>
    </source>
</evidence>
<dbReference type="InterPro" id="IPR036322">
    <property type="entry name" value="WD40_repeat_dom_sf"/>
</dbReference>
<dbReference type="GO" id="GO:0006338">
    <property type="term" value="P:chromatin remodeling"/>
    <property type="evidence" value="ECO:0007669"/>
    <property type="project" value="TreeGrafter"/>
</dbReference>
<evidence type="ECO:0000256" key="1">
    <source>
        <dbReference type="PROSITE-ProRule" id="PRU00221"/>
    </source>
</evidence>
<dbReference type="GO" id="GO:0000417">
    <property type="term" value="C:HIR complex"/>
    <property type="evidence" value="ECO:0007669"/>
    <property type="project" value="TreeGrafter"/>
</dbReference>
<dbReference type="GO" id="GO:0000785">
    <property type="term" value="C:chromatin"/>
    <property type="evidence" value="ECO:0007669"/>
    <property type="project" value="TreeGrafter"/>
</dbReference>
<feature type="repeat" description="WD" evidence="1">
    <location>
        <begin position="75"/>
        <end position="111"/>
    </location>
</feature>
<dbReference type="PROSITE" id="PS50082">
    <property type="entry name" value="WD_REPEATS_2"/>
    <property type="match status" value="1"/>
</dbReference>
<dbReference type="PANTHER" id="PTHR13831:SF0">
    <property type="entry name" value="PROTEIN HIRA"/>
    <property type="match status" value="1"/>
</dbReference>
<feature type="compositionally biased region" description="Basic residues" evidence="2">
    <location>
        <begin position="389"/>
        <end position="399"/>
    </location>
</feature>
<feature type="region of interest" description="Disordered" evidence="2">
    <location>
        <begin position="373"/>
        <end position="406"/>
    </location>
</feature>
<feature type="domain" description="Translation initiation factor beta propellor-like" evidence="3">
    <location>
        <begin position="121"/>
        <end position="209"/>
    </location>
</feature>
<dbReference type="SUPFAM" id="SSF50978">
    <property type="entry name" value="WD40 repeat-like"/>
    <property type="match status" value="1"/>
</dbReference>
<dbReference type="AlphaFoldDB" id="A0A9Q0LJB1"/>
<evidence type="ECO:0000256" key="2">
    <source>
        <dbReference type="SAM" id="MobiDB-lite"/>
    </source>
</evidence>
<dbReference type="InterPro" id="IPR013979">
    <property type="entry name" value="TIF_beta_prop-like"/>
</dbReference>
<accession>A0A9Q0LJB1</accession>
<organism evidence="4 5">
    <name type="scientific">Anaeramoeba ignava</name>
    <name type="common">Anaerobic marine amoeba</name>
    <dbReference type="NCBI Taxonomy" id="1746090"/>
    <lineage>
        <taxon>Eukaryota</taxon>
        <taxon>Metamonada</taxon>
        <taxon>Anaeramoebidae</taxon>
        <taxon>Anaeramoeba</taxon>
    </lineage>
</organism>
<evidence type="ECO:0000313" key="5">
    <source>
        <dbReference type="Proteomes" id="UP001149090"/>
    </source>
</evidence>
<dbReference type="Gene3D" id="2.130.10.10">
    <property type="entry name" value="YVTN repeat-like/Quinoprotein amine dehydrogenase"/>
    <property type="match status" value="2"/>
</dbReference>
<protein>
    <submittedName>
        <fullName evidence="4">Protein hira</fullName>
    </submittedName>
</protein>
<feature type="region of interest" description="Disordered" evidence="2">
    <location>
        <begin position="50"/>
        <end position="72"/>
    </location>
</feature>
<keyword evidence="1" id="KW-0853">WD repeat</keyword>
<dbReference type="Pfam" id="PF00400">
    <property type="entry name" value="WD40"/>
    <property type="match status" value="2"/>
</dbReference>
<gene>
    <name evidence="4" type="ORF">M0811_01082</name>
</gene>
<dbReference type="InterPro" id="IPR015943">
    <property type="entry name" value="WD40/YVTN_repeat-like_dom_sf"/>
</dbReference>
<sequence length="406" mass="46823">MIIYSPNYFNKQNAKLLSLDININGIFIAISFDTGIIEIWEMDPIKKIMKHPKKSNQEKNNEKNKEKKKEKNLSLMKHSGSVQCVRFSPKTGRYLASSSEDGEIRIWSTNSELIKEKWTIRSTFQRKNDVWSISWSPDENRFVVCGMDPNILVCNPFTEKENEREIILQGHETIVNTVLWDPKGSFILSQDLSCVRVWETKNFSCINIISSIFEPSLERTFSNRISASKDGKFFAITNCVVNKRFTSLVFPRSTITKKKKRGVIEDADIFYGHKAMVDQAIFNPVMFQKKKNAIRSTVSCIALASIDSTITFWMHSHQNHRPRAIIKQAFNQKITDMCWCPSSGNLFAACSTDGTVLFFKIQKEDLGDFTKIKNQKKREKQNQNNQNKKSLKKSKKNTKSKTNQNN</sequence>
<dbReference type="GO" id="GO:0031491">
    <property type="term" value="F:nucleosome binding"/>
    <property type="evidence" value="ECO:0007669"/>
    <property type="project" value="TreeGrafter"/>
</dbReference>
<dbReference type="Pfam" id="PF08662">
    <property type="entry name" value="eIF2A"/>
    <property type="match status" value="1"/>
</dbReference>
<dbReference type="InterPro" id="IPR031120">
    <property type="entry name" value="HIR1-like"/>
</dbReference>
<dbReference type="OMA" id="WIVENHR"/>
<comment type="caution">
    <text evidence="4">The sequence shown here is derived from an EMBL/GenBank/DDBJ whole genome shotgun (WGS) entry which is preliminary data.</text>
</comment>
<keyword evidence="5" id="KW-1185">Reference proteome</keyword>
<dbReference type="EMBL" id="JAPDFW010000070">
    <property type="protein sequence ID" value="KAJ5074451.1"/>
    <property type="molecule type" value="Genomic_DNA"/>
</dbReference>
<dbReference type="PROSITE" id="PS50294">
    <property type="entry name" value="WD_REPEATS_REGION"/>
    <property type="match status" value="1"/>
</dbReference>